<organism evidence="1 2">
    <name type="scientific">Trifolium medium</name>
    <dbReference type="NCBI Taxonomy" id="97028"/>
    <lineage>
        <taxon>Eukaryota</taxon>
        <taxon>Viridiplantae</taxon>
        <taxon>Streptophyta</taxon>
        <taxon>Embryophyta</taxon>
        <taxon>Tracheophyta</taxon>
        <taxon>Spermatophyta</taxon>
        <taxon>Magnoliopsida</taxon>
        <taxon>eudicotyledons</taxon>
        <taxon>Gunneridae</taxon>
        <taxon>Pentapetalae</taxon>
        <taxon>rosids</taxon>
        <taxon>fabids</taxon>
        <taxon>Fabales</taxon>
        <taxon>Fabaceae</taxon>
        <taxon>Papilionoideae</taxon>
        <taxon>50 kb inversion clade</taxon>
        <taxon>NPAAA clade</taxon>
        <taxon>Hologalegina</taxon>
        <taxon>IRL clade</taxon>
        <taxon>Trifolieae</taxon>
        <taxon>Trifolium</taxon>
    </lineage>
</organism>
<keyword evidence="2" id="KW-1185">Reference proteome</keyword>
<dbReference type="Proteomes" id="UP000265520">
    <property type="component" value="Unassembled WGS sequence"/>
</dbReference>
<accession>A0A392VVG3</accession>
<dbReference type="AlphaFoldDB" id="A0A392VVG3"/>
<reference evidence="1 2" key="1">
    <citation type="journal article" date="2018" name="Front. Plant Sci.">
        <title>Red Clover (Trifolium pratense) and Zigzag Clover (T. medium) - A Picture of Genomic Similarities and Differences.</title>
        <authorList>
            <person name="Dluhosova J."/>
            <person name="Istvanek J."/>
            <person name="Nedelnik J."/>
            <person name="Repkova J."/>
        </authorList>
    </citation>
    <scope>NUCLEOTIDE SEQUENCE [LARGE SCALE GENOMIC DNA]</scope>
    <source>
        <strain evidence="2">cv. 10/8</strain>
        <tissue evidence="1">Leaf</tissue>
    </source>
</reference>
<protein>
    <submittedName>
        <fullName evidence="1">Uncharacterized protein</fullName>
    </submittedName>
</protein>
<evidence type="ECO:0000313" key="1">
    <source>
        <dbReference type="EMBL" id="MCI92206.1"/>
    </source>
</evidence>
<evidence type="ECO:0000313" key="2">
    <source>
        <dbReference type="Proteomes" id="UP000265520"/>
    </source>
</evidence>
<dbReference type="EMBL" id="LXQA011294073">
    <property type="protein sequence ID" value="MCI92206.1"/>
    <property type="molecule type" value="Genomic_DNA"/>
</dbReference>
<name>A0A392VVG3_9FABA</name>
<comment type="caution">
    <text evidence="1">The sequence shown here is derived from an EMBL/GenBank/DDBJ whole genome shotgun (WGS) entry which is preliminary data.</text>
</comment>
<sequence>VLPSARRAGAGGALSQGAEQVWESFCQLRTEQARTARRASKC</sequence>
<feature type="non-terminal residue" evidence="1">
    <location>
        <position position="1"/>
    </location>
</feature>
<proteinExistence type="predicted"/>